<dbReference type="SUPFAM" id="SSF56935">
    <property type="entry name" value="Porins"/>
    <property type="match status" value="1"/>
</dbReference>
<dbReference type="EMBL" id="LAZR01035215">
    <property type="protein sequence ID" value="KKL28102.1"/>
    <property type="molecule type" value="Genomic_DNA"/>
</dbReference>
<sequence length="315" mass="34621">MDATVYQTNTKNQILDVPIDITTGYSSATLNSGEVRNRGVELTLTGQLFKNDKFSWESTLTFSKNWNKVLSLAEGIDNQQIIGEGGQATILAKVGGSASAVYGYGFVRSPDGRIVYDNAGLPAYPESGAIQKIGDANPDFRAGLYNSFRLGNLTFNVMLDAQKGGIIYSQTHHKLTQQGKLKFTYRGREDGFIVGDGVVLNDDGTYSENTTEAITPDWYNRYYRRANVESNSFDASYLKLREVSLQYNLPSKWLADTGIQNLNLSFFGRNLAMITDFPIYDPETAALNGGTLLPGVEIGQMPSPATYGMGLQVKF</sequence>
<comment type="caution">
    <text evidence="8">The sequence shown here is derived from an EMBL/GenBank/DDBJ whole genome shotgun (WGS) entry which is preliminary data.</text>
</comment>
<reference evidence="8" key="1">
    <citation type="journal article" date="2015" name="Nature">
        <title>Complex archaea that bridge the gap between prokaryotes and eukaryotes.</title>
        <authorList>
            <person name="Spang A."/>
            <person name="Saw J.H."/>
            <person name="Jorgensen S.L."/>
            <person name="Zaremba-Niedzwiedzka K."/>
            <person name="Martijn J."/>
            <person name="Lind A.E."/>
            <person name="van Eijk R."/>
            <person name="Schleper C."/>
            <person name="Guy L."/>
            <person name="Ettema T.J."/>
        </authorList>
    </citation>
    <scope>NUCLEOTIDE SEQUENCE</scope>
</reference>
<keyword evidence="5" id="KW-0472">Membrane</keyword>
<comment type="subcellular location">
    <subcellularLocation>
        <location evidence="1">Cell outer membrane</location>
        <topology evidence="1">Multi-pass membrane protein</topology>
    </subcellularLocation>
</comment>
<evidence type="ECO:0000256" key="1">
    <source>
        <dbReference type="ARBA" id="ARBA00004571"/>
    </source>
</evidence>
<evidence type="ECO:0000256" key="3">
    <source>
        <dbReference type="ARBA" id="ARBA00022692"/>
    </source>
</evidence>
<feature type="domain" description="TonB-dependent receptor-like beta-barrel" evidence="7">
    <location>
        <begin position="2"/>
        <end position="67"/>
    </location>
</feature>
<evidence type="ECO:0000259" key="7">
    <source>
        <dbReference type="Pfam" id="PF00593"/>
    </source>
</evidence>
<gene>
    <name evidence="8" type="ORF">LCGC14_2378520</name>
</gene>
<dbReference type="Gene3D" id="2.40.170.20">
    <property type="entry name" value="TonB-dependent receptor, beta-barrel domain"/>
    <property type="match status" value="1"/>
</dbReference>
<proteinExistence type="predicted"/>
<keyword evidence="6" id="KW-0998">Cell outer membrane</keyword>
<accession>A0A0F9CNU9</accession>
<evidence type="ECO:0000256" key="6">
    <source>
        <dbReference type="ARBA" id="ARBA00023237"/>
    </source>
</evidence>
<dbReference type="Pfam" id="PF00593">
    <property type="entry name" value="TonB_dep_Rec_b-barrel"/>
    <property type="match status" value="1"/>
</dbReference>
<keyword evidence="3" id="KW-0812">Transmembrane</keyword>
<dbReference type="InterPro" id="IPR039426">
    <property type="entry name" value="TonB-dep_rcpt-like"/>
</dbReference>
<dbReference type="InterPro" id="IPR000531">
    <property type="entry name" value="Beta-barrel_TonB"/>
</dbReference>
<name>A0A0F9CNU9_9ZZZZ</name>
<protein>
    <recommendedName>
        <fullName evidence="7">TonB-dependent receptor-like beta-barrel domain-containing protein</fullName>
    </recommendedName>
</protein>
<organism evidence="8">
    <name type="scientific">marine sediment metagenome</name>
    <dbReference type="NCBI Taxonomy" id="412755"/>
    <lineage>
        <taxon>unclassified sequences</taxon>
        <taxon>metagenomes</taxon>
        <taxon>ecological metagenomes</taxon>
    </lineage>
</organism>
<evidence type="ECO:0000313" key="8">
    <source>
        <dbReference type="EMBL" id="KKL28102.1"/>
    </source>
</evidence>
<evidence type="ECO:0000256" key="4">
    <source>
        <dbReference type="ARBA" id="ARBA00023077"/>
    </source>
</evidence>
<keyword evidence="4" id="KW-0798">TonB box</keyword>
<dbReference type="GO" id="GO:0009279">
    <property type="term" value="C:cell outer membrane"/>
    <property type="evidence" value="ECO:0007669"/>
    <property type="project" value="UniProtKB-SubCell"/>
</dbReference>
<dbReference type="PROSITE" id="PS52016">
    <property type="entry name" value="TONB_DEPENDENT_REC_3"/>
    <property type="match status" value="1"/>
</dbReference>
<keyword evidence="2" id="KW-0813">Transport</keyword>
<evidence type="ECO:0000256" key="2">
    <source>
        <dbReference type="ARBA" id="ARBA00022448"/>
    </source>
</evidence>
<dbReference type="AlphaFoldDB" id="A0A0F9CNU9"/>
<dbReference type="InterPro" id="IPR036942">
    <property type="entry name" value="Beta-barrel_TonB_sf"/>
</dbReference>
<evidence type="ECO:0000256" key="5">
    <source>
        <dbReference type="ARBA" id="ARBA00023136"/>
    </source>
</evidence>